<keyword evidence="1" id="KW-1133">Transmembrane helix</keyword>
<dbReference type="InterPro" id="IPR026422">
    <property type="entry name" value="VPEID-CTERM"/>
</dbReference>
<accession>A0A2S6HE51</accession>
<reference evidence="2 3" key="1">
    <citation type="submission" date="2018-02" db="EMBL/GenBank/DDBJ databases">
        <title>Subsurface microbial communities from deep shales in Ohio and West Virginia, USA.</title>
        <authorList>
            <person name="Wrighton K."/>
        </authorList>
    </citation>
    <scope>NUCLEOTIDE SEQUENCE [LARGE SCALE GENOMIC DNA]</scope>
    <source>
        <strain evidence="2 3">OWC-DMM</strain>
    </source>
</reference>
<dbReference type="Proteomes" id="UP000240010">
    <property type="component" value="Unassembled WGS sequence"/>
</dbReference>
<evidence type="ECO:0000256" key="1">
    <source>
        <dbReference type="SAM" id="Phobius"/>
    </source>
</evidence>
<proteinExistence type="predicted"/>
<name>A0A2S6HE51_9GAMM</name>
<sequence>MKIQQILLAGATTIMLLTTGPVWAERGGENRPHIEAHEHRHGDRHGHGHWHGHVKAPEIDAASGTSAIALLAGALLLAGERSRSRRS</sequence>
<dbReference type="NCBIfam" id="TIGR04161">
    <property type="entry name" value="VPEID-CTERM"/>
    <property type="match status" value="1"/>
</dbReference>
<comment type="caution">
    <text evidence="2">The sequence shown here is derived from an EMBL/GenBank/DDBJ whole genome shotgun (WGS) entry which is preliminary data.</text>
</comment>
<organism evidence="2 3">
    <name type="scientific">Methylobacter tundripaludum</name>
    <dbReference type="NCBI Taxonomy" id="173365"/>
    <lineage>
        <taxon>Bacteria</taxon>
        <taxon>Pseudomonadati</taxon>
        <taxon>Pseudomonadota</taxon>
        <taxon>Gammaproteobacteria</taxon>
        <taxon>Methylococcales</taxon>
        <taxon>Methylococcaceae</taxon>
        <taxon>Methylobacter</taxon>
    </lineage>
</organism>
<gene>
    <name evidence="2" type="ORF">B0F87_105188</name>
</gene>
<keyword evidence="1" id="KW-0812">Transmembrane</keyword>
<dbReference type="AlphaFoldDB" id="A0A2S6HE51"/>
<dbReference type="EMBL" id="PTIZ01000005">
    <property type="protein sequence ID" value="PPK75716.1"/>
    <property type="molecule type" value="Genomic_DNA"/>
</dbReference>
<keyword evidence="1" id="KW-0472">Membrane</keyword>
<feature type="transmembrane region" description="Helical" evidence="1">
    <location>
        <begin position="61"/>
        <end position="79"/>
    </location>
</feature>
<evidence type="ECO:0000313" key="2">
    <source>
        <dbReference type="EMBL" id="PPK75716.1"/>
    </source>
</evidence>
<protein>
    <submittedName>
        <fullName evidence="2">Putative secreted protein (TIGR04161 family)</fullName>
    </submittedName>
</protein>
<evidence type="ECO:0000313" key="3">
    <source>
        <dbReference type="Proteomes" id="UP000240010"/>
    </source>
</evidence>